<dbReference type="Pfam" id="PF01345">
    <property type="entry name" value="DUF11"/>
    <property type="match status" value="4"/>
</dbReference>
<protein>
    <recommendedName>
        <fullName evidence="7">60 kDa outer membrane protein</fullName>
    </recommendedName>
    <alternativeName>
        <fullName evidence="8">Cysteine-rich outer membrane protein</fullName>
    </alternativeName>
</protein>
<evidence type="ECO:0000256" key="2">
    <source>
        <dbReference type="ARBA" id="ARBA00011136"/>
    </source>
</evidence>
<dbReference type="AlphaFoldDB" id="A0A3B1E1A5"/>
<dbReference type="NCBIfam" id="TIGR01451">
    <property type="entry name" value="B_ant_repeat"/>
    <property type="match status" value="3"/>
</dbReference>
<evidence type="ECO:0000256" key="6">
    <source>
        <dbReference type="ARBA" id="ARBA00023157"/>
    </source>
</evidence>
<dbReference type="PRINTS" id="PR01336">
    <property type="entry name" value="CHLAMIDIAOM6"/>
</dbReference>
<feature type="domain" description="DUF11" evidence="10">
    <location>
        <begin position="449"/>
        <end position="542"/>
    </location>
</feature>
<comment type="subunit">
    <text evidence="2">Part of a disulfide cross-linked outer membrane complex (COMC) composed of the major outer membrane porin (MOMP), the small cysteine-rich protein (OmcA) and the large cysteine-rich periplasmic protein (OmcB).</text>
</comment>
<feature type="region of interest" description="Disordered" evidence="9">
    <location>
        <begin position="48"/>
        <end position="90"/>
    </location>
</feature>
<evidence type="ECO:0000256" key="5">
    <source>
        <dbReference type="ARBA" id="ARBA00022960"/>
    </source>
</evidence>
<evidence type="ECO:0000256" key="3">
    <source>
        <dbReference type="ARBA" id="ARBA00022729"/>
    </source>
</evidence>
<sequence length="557" mass="56869">MRISQLLKAGAGVAALGAVLFAGACTSTETGSNPDDLYSTGTWRYGDNHAATAPKPAPKPAAKADKPTSKPASKPAAKPARRGACAPVVGPDQTVSTQAFPTGELASSALVVYTVMPKEVRLNQPYEYELQVCNLTGAELQNVVVMHEGQSNLEIISSSPAASRGADGSAQWILGSLGPNESRTITVTGKAGKTGISSNCIAATYNNFLCAETKVVEPALALKKTATPEVLLCDPIVLTYTVTNTGSGACDNVVVKDNLPAGLTTANGQTSVSFNAGTLAAGQSKSFKVTAKANRTGSFSSPAAATSGCGSDANAAAVSTVVRQPKLAIKAECRERIYLGRNVTFSWNVTNTGDAASDNTVISAPVPAGSTFVSATNGGVLTGNTVVWNAGTLSASGGKRSISMTVKPNGIGTLRAAATVEGACAEQVADGCETVVRGIPAILLEVVDATDPIMVGDNVTYIITVTNQGSAPGTGIKITCTLPTEQGFVNAGGATNATRSGQTVTFAPLPSLAPGAKATFRITVKANAAGDVRFKTSMTSDQFTRPIEETESTNFYE</sequence>
<evidence type="ECO:0000313" key="11">
    <source>
        <dbReference type="EMBL" id="VAX42090.1"/>
    </source>
</evidence>
<keyword evidence="6" id="KW-1015">Disulfide bond</keyword>
<evidence type="ECO:0000259" key="10">
    <source>
        <dbReference type="Pfam" id="PF01345"/>
    </source>
</evidence>
<dbReference type="Gene3D" id="2.60.40.10">
    <property type="entry name" value="Immunoglobulins"/>
    <property type="match status" value="3"/>
</dbReference>
<evidence type="ECO:0000256" key="9">
    <source>
        <dbReference type="SAM" id="MobiDB-lite"/>
    </source>
</evidence>
<dbReference type="InterPro" id="IPR003506">
    <property type="entry name" value="Chlam_OMP6"/>
</dbReference>
<reference evidence="11" key="1">
    <citation type="submission" date="2018-06" db="EMBL/GenBank/DDBJ databases">
        <authorList>
            <person name="Zhirakovskaya E."/>
        </authorList>
    </citation>
    <scope>NUCLEOTIDE SEQUENCE</scope>
</reference>
<keyword evidence="4" id="KW-0574">Periplasm</keyword>
<keyword evidence="3" id="KW-0732">Signal</keyword>
<dbReference type="InterPro" id="IPR001434">
    <property type="entry name" value="OmcB-like_DUF11"/>
</dbReference>
<feature type="domain" description="DUF11" evidence="10">
    <location>
        <begin position="335"/>
        <end position="423"/>
    </location>
</feature>
<keyword evidence="5" id="KW-0133">Cell shape</keyword>
<proteinExistence type="predicted"/>
<feature type="domain" description="DUF11" evidence="10">
    <location>
        <begin position="111"/>
        <end position="204"/>
    </location>
</feature>
<organism evidence="11">
    <name type="scientific">hydrothermal vent metagenome</name>
    <dbReference type="NCBI Taxonomy" id="652676"/>
    <lineage>
        <taxon>unclassified sequences</taxon>
        <taxon>metagenomes</taxon>
        <taxon>ecological metagenomes</taxon>
    </lineage>
</organism>
<dbReference type="EMBL" id="UOGK01000641">
    <property type="protein sequence ID" value="VAX42090.1"/>
    <property type="molecule type" value="Genomic_DNA"/>
</dbReference>
<gene>
    <name evidence="11" type="ORF">MNBD_PLANCTO03-325</name>
</gene>
<dbReference type="GO" id="GO:0008360">
    <property type="term" value="P:regulation of cell shape"/>
    <property type="evidence" value="ECO:0007669"/>
    <property type="project" value="UniProtKB-KW"/>
</dbReference>
<comment type="subcellular location">
    <subcellularLocation>
        <location evidence="1">Periplasm</location>
    </subcellularLocation>
</comment>
<dbReference type="InterPro" id="IPR013783">
    <property type="entry name" value="Ig-like_fold"/>
</dbReference>
<feature type="compositionally biased region" description="Low complexity" evidence="9">
    <location>
        <begin position="69"/>
        <end position="78"/>
    </location>
</feature>
<evidence type="ECO:0000256" key="7">
    <source>
        <dbReference type="ARBA" id="ARBA00030804"/>
    </source>
</evidence>
<feature type="domain" description="DUF11" evidence="10">
    <location>
        <begin position="220"/>
        <end position="314"/>
    </location>
</feature>
<name>A0A3B1E1A5_9ZZZZ</name>
<evidence type="ECO:0000256" key="4">
    <source>
        <dbReference type="ARBA" id="ARBA00022764"/>
    </source>
</evidence>
<dbReference type="GO" id="GO:0005201">
    <property type="term" value="F:extracellular matrix structural constituent"/>
    <property type="evidence" value="ECO:0007669"/>
    <property type="project" value="InterPro"/>
</dbReference>
<dbReference type="GO" id="GO:0042597">
    <property type="term" value="C:periplasmic space"/>
    <property type="evidence" value="ECO:0007669"/>
    <property type="project" value="UniProtKB-SubCell"/>
</dbReference>
<dbReference type="PROSITE" id="PS51257">
    <property type="entry name" value="PROKAR_LIPOPROTEIN"/>
    <property type="match status" value="1"/>
</dbReference>
<dbReference type="PANTHER" id="PTHR34819">
    <property type="entry name" value="LARGE CYSTEINE-RICH PERIPLASMIC PROTEIN OMCB"/>
    <property type="match status" value="1"/>
</dbReference>
<dbReference type="InterPro" id="IPR047589">
    <property type="entry name" value="DUF11_rpt"/>
</dbReference>
<evidence type="ECO:0000256" key="8">
    <source>
        <dbReference type="ARBA" id="ARBA00033131"/>
    </source>
</evidence>
<evidence type="ECO:0000256" key="1">
    <source>
        <dbReference type="ARBA" id="ARBA00004418"/>
    </source>
</evidence>
<dbReference type="InterPro" id="IPR051172">
    <property type="entry name" value="Chlamydia_OmcB"/>
</dbReference>
<accession>A0A3B1E1A5</accession>